<dbReference type="RefSeq" id="WP_176067225.1">
    <property type="nucleotide sequence ID" value="NZ_JABWMJ010000002.1"/>
</dbReference>
<dbReference type="InterPro" id="IPR006016">
    <property type="entry name" value="UspA"/>
</dbReference>
<dbReference type="Gene3D" id="3.40.50.620">
    <property type="entry name" value="HUPs"/>
    <property type="match status" value="1"/>
</dbReference>
<comment type="caution">
    <text evidence="4">The sequence shown here is derived from an EMBL/GenBank/DDBJ whole genome shotgun (WGS) entry which is preliminary data.</text>
</comment>
<evidence type="ECO:0000313" key="4">
    <source>
        <dbReference type="EMBL" id="NUZ05406.1"/>
    </source>
</evidence>
<comment type="similarity">
    <text evidence="1 2">Belongs to the universal stress protein A family.</text>
</comment>
<protein>
    <recommendedName>
        <fullName evidence="2">Universal stress protein</fullName>
    </recommendedName>
</protein>
<dbReference type="PIRSF" id="PIRSF006276">
    <property type="entry name" value="UspA"/>
    <property type="match status" value="1"/>
</dbReference>
<dbReference type="InterPro" id="IPR014729">
    <property type="entry name" value="Rossmann-like_a/b/a_fold"/>
</dbReference>
<dbReference type="CDD" id="cd00293">
    <property type="entry name" value="USP-like"/>
    <property type="match status" value="1"/>
</dbReference>
<feature type="domain" description="UspA" evidence="3">
    <location>
        <begin position="1"/>
        <end position="144"/>
    </location>
</feature>
<evidence type="ECO:0000259" key="3">
    <source>
        <dbReference type="Pfam" id="PF00582"/>
    </source>
</evidence>
<dbReference type="InterPro" id="IPR006015">
    <property type="entry name" value="Universal_stress_UspA"/>
</dbReference>
<keyword evidence="5" id="KW-1185">Reference proteome</keyword>
<gene>
    <name evidence="4" type="ORF">HQN59_06480</name>
</gene>
<proteinExistence type="inferred from homology"/>
<keyword evidence="2" id="KW-0963">Cytoplasm</keyword>
<evidence type="ECO:0000256" key="2">
    <source>
        <dbReference type="PIRNR" id="PIRNR006276"/>
    </source>
</evidence>
<dbReference type="AlphaFoldDB" id="A0A7Y6TVX6"/>
<reference evidence="4 5" key="1">
    <citation type="submission" date="2020-06" db="EMBL/GenBank/DDBJ databases">
        <title>Schlegella sp. ID0723 isolated from air conditioner.</title>
        <authorList>
            <person name="Kim D.Y."/>
            <person name="Kim D.-U."/>
        </authorList>
    </citation>
    <scope>NUCLEOTIDE SEQUENCE [LARGE SCALE GENOMIC DNA]</scope>
    <source>
        <strain evidence="4 5">ID0723</strain>
    </source>
</reference>
<evidence type="ECO:0000313" key="5">
    <source>
        <dbReference type="Proteomes" id="UP000529637"/>
    </source>
</evidence>
<accession>A0A7Y6TVX6</accession>
<dbReference type="PRINTS" id="PR01438">
    <property type="entry name" value="UNVRSLSTRESS"/>
</dbReference>
<organism evidence="4 5">
    <name type="scientific">Piscinibacter koreensis</name>
    <dbReference type="NCBI Taxonomy" id="2742824"/>
    <lineage>
        <taxon>Bacteria</taxon>
        <taxon>Pseudomonadati</taxon>
        <taxon>Pseudomonadota</taxon>
        <taxon>Betaproteobacteria</taxon>
        <taxon>Burkholderiales</taxon>
        <taxon>Sphaerotilaceae</taxon>
        <taxon>Piscinibacter</taxon>
    </lineage>
</organism>
<dbReference type="SUPFAM" id="SSF52402">
    <property type="entry name" value="Adenine nucleotide alpha hydrolases-like"/>
    <property type="match status" value="1"/>
</dbReference>
<evidence type="ECO:0000256" key="1">
    <source>
        <dbReference type="ARBA" id="ARBA00008791"/>
    </source>
</evidence>
<sequence length="145" mass="15494">MFKRILVPTDGSDVIRRATETAIGLAKTLGAEIHTISVKEPFPYGALAELQPTPPQAFFDMQESNAMRHVQAVEAACRDAGVPCQGATVDAVHPWEAIVEYAAENGCDLLVMGSHGRSGFSALLLGSETQDVLAHAKVPVLVIRQ</sequence>
<dbReference type="GO" id="GO:0005737">
    <property type="term" value="C:cytoplasm"/>
    <property type="evidence" value="ECO:0007669"/>
    <property type="project" value="UniProtKB-SubCell"/>
</dbReference>
<dbReference type="Proteomes" id="UP000529637">
    <property type="component" value="Unassembled WGS sequence"/>
</dbReference>
<dbReference type="EMBL" id="JABWMJ010000002">
    <property type="protein sequence ID" value="NUZ05406.1"/>
    <property type="molecule type" value="Genomic_DNA"/>
</dbReference>
<comment type="subcellular location">
    <subcellularLocation>
        <location evidence="2">Cytoplasm</location>
    </subcellularLocation>
</comment>
<dbReference type="Pfam" id="PF00582">
    <property type="entry name" value="Usp"/>
    <property type="match status" value="1"/>
</dbReference>
<dbReference type="PANTHER" id="PTHR46268">
    <property type="entry name" value="STRESS RESPONSE PROTEIN NHAX"/>
    <property type="match status" value="1"/>
</dbReference>
<dbReference type="PANTHER" id="PTHR46268:SF15">
    <property type="entry name" value="UNIVERSAL STRESS PROTEIN HP_0031"/>
    <property type="match status" value="1"/>
</dbReference>
<name>A0A7Y6TVX6_9BURK</name>